<sequence length="283" mass="31721">MLTAQQVLKTAQKYLGMTMGSKAHRDMVDRYNRVLPRPVGYVAKYSDDWCDIFVTAVADEAGATALIGRECGVQRHIHVFAGLGIWLGRVYPQPGDIVCFDWDGGGFADHIGFVETVTGSTMTTIEGNASRRVARNRFVWNDWRIKGYARPKYGRLLSRAEKTVDQLAREVLARQWGNGAERVRRLQAAGYDYQLVQDQVNRLVAQRAKDGKGAEVVAVGSTVRVDDQATHWQTGQSIADWVKGQVFAVMERKQINHPQSDWAYLLSNRGIPIGWILAQDVRA</sequence>
<dbReference type="EMBL" id="QMHM01000017">
    <property type="protein sequence ID" value="RAV77973.1"/>
    <property type="molecule type" value="Genomic_DNA"/>
</dbReference>
<comment type="caution">
    <text evidence="1">The sequence shown here is derived from an EMBL/GenBank/DDBJ whole genome shotgun (WGS) entry which is preliminary data.</text>
</comment>
<organism evidence="1 2">
    <name type="scientific">Aerococcus urinae</name>
    <dbReference type="NCBI Taxonomy" id="1376"/>
    <lineage>
        <taxon>Bacteria</taxon>
        <taxon>Bacillati</taxon>
        <taxon>Bacillota</taxon>
        <taxon>Bacilli</taxon>
        <taxon>Lactobacillales</taxon>
        <taxon>Aerococcaceae</taxon>
        <taxon>Aerococcus</taxon>
    </lineage>
</organism>
<dbReference type="Pfam" id="PF05257">
    <property type="entry name" value="CHAP"/>
    <property type="match status" value="1"/>
</dbReference>
<dbReference type="Pfam" id="PF08230">
    <property type="entry name" value="CW_7"/>
    <property type="match status" value="1"/>
</dbReference>
<protein>
    <submittedName>
        <fullName evidence="1">CHAP domain-containing protein</fullName>
    </submittedName>
</protein>
<dbReference type="RefSeq" id="WP_070598364.1">
    <property type="nucleotide sequence ID" value="NZ_JASOKO010000002.1"/>
</dbReference>
<dbReference type="SMART" id="SM01095">
    <property type="entry name" value="Cpl-7"/>
    <property type="match status" value="1"/>
</dbReference>
<proteinExistence type="predicted"/>
<reference evidence="1 2" key="1">
    <citation type="submission" date="2018-04" db="EMBL/GenBank/DDBJ databases">
        <title>Aerococcus urinae genomes.</title>
        <authorList>
            <person name="Hilt E."/>
            <person name="Gilbert N.M."/>
            <person name="Thomas-White K."/>
            <person name="Putonti C."/>
            <person name="Lewis A.L."/>
            <person name="Visck K.L."/>
            <person name="Wolfe A.J."/>
        </authorList>
    </citation>
    <scope>NUCLEOTIDE SEQUENCE [LARGE SCALE GENOMIC DNA]</scope>
    <source>
        <strain evidence="1 2">UMB7480</strain>
    </source>
</reference>
<dbReference type="InterPro" id="IPR013168">
    <property type="entry name" value="Cpl_7_lyso_C"/>
</dbReference>
<accession>A0A2I1L763</accession>
<gene>
    <name evidence="1" type="ORF">DBT54_07765</name>
</gene>
<dbReference type="SUPFAM" id="SSF54001">
    <property type="entry name" value="Cysteine proteinases"/>
    <property type="match status" value="1"/>
</dbReference>
<dbReference type="InterPro" id="IPR007921">
    <property type="entry name" value="CHAP_dom"/>
</dbReference>
<dbReference type="AlphaFoldDB" id="A0A2I1L763"/>
<name>A0A2I1L763_9LACT</name>
<evidence type="ECO:0000313" key="1">
    <source>
        <dbReference type="EMBL" id="RAV77973.1"/>
    </source>
</evidence>
<dbReference type="InterPro" id="IPR038765">
    <property type="entry name" value="Papain-like_cys_pep_sf"/>
</dbReference>
<evidence type="ECO:0000313" key="2">
    <source>
        <dbReference type="Proteomes" id="UP000251923"/>
    </source>
</evidence>
<dbReference type="Proteomes" id="UP000251923">
    <property type="component" value="Unassembled WGS sequence"/>
</dbReference>